<feature type="compositionally biased region" description="Basic and acidic residues" evidence="1">
    <location>
        <begin position="1"/>
        <end position="12"/>
    </location>
</feature>
<gene>
    <name evidence="2" type="ORF">PECAL_2P06030</name>
</gene>
<protein>
    <submittedName>
        <fullName evidence="2">Uncharacterized protein</fullName>
    </submittedName>
</protein>
<accession>A0A8J2WGK0</accession>
<sequence>MYSTGEPRRRNVDNSASFTDNNSSTVRPDLLAAYERWRGDKQKVVVNGLLHRSDRMSKVQYQELLRASEFGLLPRGDERHAVPWSWRFGETMNAGVIPARLSMPESLAKNFSAVVAAVAAVSKGRKARMRAKVRRIYEECMATDARLADCFLRDLSLAVRAPRQAAALKAAESLRGPDCPSHDLDVAGDNPRYGWSVG</sequence>
<dbReference type="EMBL" id="CAKKNE010000002">
    <property type="protein sequence ID" value="CAH0367575.1"/>
    <property type="molecule type" value="Genomic_DNA"/>
</dbReference>
<reference evidence="2" key="1">
    <citation type="submission" date="2021-11" db="EMBL/GenBank/DDBJ databases">
        <authorList>
            <consortium name="Genoscope - CEA"/>
            <person name="William W."/>
        </authorList>
    </citation>
    <scope>NUCLEOTIDE SEQUENCE</scope>
</reference>
<comment type="caution">
    <text evidence="2">The sequence shown here is derived from an EMBL/GenBank/DDBJ whole genome shotgun (WGS) entry which is preliminary data.</text>
</comment>
<evidence type="ECO:0000256" key="1">
    <source>
        <dbReference type="SAM" id="MobiDB-lite"/>
    </source>
</evidence>
<evidence type="ECO:0000313" key="2">
    <source>
        <dbReference type="EMBL" id="CAH0367575.1"/>
    </source>
</evidence>
<keyword evidence="3" id="KW-1185">Reference proteome</keyword>
<organism evidence="2 3">
    <name type="scientific">Pelagomonas calceolata</name>
    <dbReference type="NCBI Taxonomy" id="35677"/>
    <lineage>
        <taxon>Eukaryota</taxon>
        <taxon>Sar</taxon>
        <taxon>Stramenopiles</taxon>
        <taxon>Ochrophyta</taxon>
        <taxon>Pelagophyceae</taxon>
        <taxon>Pelagomonadales</taxon>
        <taxon>Pelagomonadaceae</taxon>
        <taxon>Pelagomonas</taxon>
    </lineage>
</organism>
<name>A0A8J2WGK0_9STRA</name>
<proteinExistence type="predicted"/>
<dbReference type="Proteomes" id="UP000789595">
    <property type="component" value="Unassembled WGS sequence"/>
</dbReference>
<dbReference type="AlphaFoldDB" id="A0A8J2WGK0"/>
<evidence type="ECO:0000313" key="3">
    <source>
        <dbReference type="Proteomes" id="UP000789595"/>
    </source>
</evidence>
<feature type="region of interest" description="Disordered" evidence="1">
    <location>
        <begin position="1"/>
        <end position="21"/>
    </location>
</feature>